<dbReference type="AlphaFoldDB" id="A0A225VTC8"/>
<dbReference type="STRING" id="4795.A0A225VTC8"/>
<organism evidence="1 2">
    <name type="scientific">Phytophthora megakarya</name>
    <dbReference type="NCBI Taxonomy" id="4795"/>
    <lineage>
        <taxon>Eukaryota</taxon>
        <taxon>Sar</taxon>
        <taxon>Stramenopiles</taxon>
        <taxon>Oomycota</taxon>
        <taxon>Peronosporomycetes</taxon>
        <taxon>Peronosporales</taxon>
        <taxon>Peronosporaceae</taxon>
        <taxon>Phytophthora</taxon>
    </lineage>
</organism>
<comment type="caution">
    <text evidence="1">The sequence shown here is derived from an EMBL/GenBank/DDBJ whole genome shotgun (WGS) entry which is preliminary data.</text>
</comment>
<protein>
    <recommendedName>
        <fullName evidence="3">PiggyBac transposable element-derived protein domain-containing protein</fullName>
    </recommendedName>
</protein>
<reference evidence="2" key="1">
    <citation type="submission" date="2017-03" db="EMBL/GenBank/DDBJ databases">
        <title>Phytopthora megakarya and P. palmivora, two closely related causual agents of cacao black pod achieved similar genome size and gene model numbers by different mechanisms.</title>
        <authorList>
            <person name="Ali S."/>
            <person name="Shao J."/>
            <person name="Larry D.J."/>
            <person name="Kronmiller B."/>
            <person name="Shen D."/>
            <person name="Strem M.D."/>
            <person name="Melnick R.L."/>
            <person name="Guiltinan M.J."/>
            <person name="Tyler B.M."/>
            <person name="Meinhardt L.W."/>
            <person name="Bailey B.A."/>
        </authorList>
    </citation>
    <scope>NUCLEOTIDE SEQUENCE [LARGE SCALE GENOMIC DNA]</scope>
    <source>
        <strain evidence="2">zdho120</strain>
    </source>
</reference>
<dbReference type="PANTHER" id="PTHR46599">
    <property type="entry name" value="PIGGYBAC TRANSPOSABLE ELEMENT-DERIVED PROTEIN 4"/>
    <property type="match status" value="1"/>
</dbReference>
<evidence type="ECO:0000313" key="1">
    <source>
        <dbReference type="EMBL" id="OWZ08686.1"/>
    </source>
</evidence>
<sequence>MAMDEADDEAFTNEERHFARRSFLDSMGGMDKVLAGEYLSEDYTPVSNINEYPDLMASGYDPTRVALKRGGSPISLFFLFMPMDMRQHITECSNFFMHEQLEKRVDAYFEKKEKRDEKDKSAGLPVANAISKSRRDVHQDLLSAKPVLPHEICVYIWLLCARTKMPNCGKPTTGDKMMLVPFHMVFLGDFWRTIASWTLVGTCIFNSNQDPRAKGDHAWKIRPVVTVLQETFVKLFVHAAELSFDEAMLPSRSSYNRTLMYMKEVGHQAIYVLLCALCFLDSIYCGHKQHIVESGVVDMKSGPAAVFLNLRAVFGDNAPSNATCRRRSVLHFHCVDSAIIDNGFLHYWNYHDESLWILQSYRVKKEEKTQEHPARHADIRKIQASEQHDCRLLVGQQISSFSISWWKSRAGSRRASREAC</sequence>
<keyword evidence="2" id="KW-1185">Reference proteome</keyword>
<evidence type="ECO:0008006" key="3">
    <source>
        <dbReference type="Google" id="ProtNLM"/>
    </source>
</evidence>
<dbReference type="PANTHER" id="PTHR46599:SF3">
    <property type="entry name" value="PIGGYBAC TRANSPOSABLE ELEMENT-DERIVED PROTEIN 4"/>
    <property type="match status" value="1"/>
</dbReference>
<proteinExistence type="predicted"/>
<dbReference type="EMBL" id="NBNE01003058">
    <property type="protein sequence ID" value="OWZ08686.1"/>
    <property type="molecule type" value="Genomic_DNA"/>
</dbReference>
<evidence type="ECO:0000313" key="2">
    <source>
        <dbReference type="Proteomes" id="UP000198211"/>
    </source>
</evidence>
<name>A0A225VTC8_9STRA</name>
<accession>A0A225VTC8</accession>
<dbReference type="Proteomes" id="UP000198211">
    <property type="component" value="Unassembled WGS sequence"/>
</dbReference>
<gene>
    <name evidence="1" type="ORF">PHMEG_00018729</name>
</gene>